<proteinExistence type="predicted"/>
<dbReference type="AlphaFoldDB" id="C9Y986"/>
<organism evidence="1">
    <name type="scientific">Curvibacter symbiont subsp. Hydra magnipapillata</name>
    <dbReference type="NCBI Taxonomy" id="667019"/>
    <lineage>
        <taxon>Bacteria</taxon>
        <taxon>Pseudomonadati</taxon>
        <taxon>Pseudomonadota</taxon>
        <taxon>Betaproteobacteria</taxon>
        <taxon>Burkholderiales</taxon>
        <taxon>Comamonadaceae</taxon>
        <taxon>Curvibacter</taxon>
    </lineage>
</organism>
<dbReference type="EMBL" id="FN543104">
    <property type="protein sequence ID" value="CBA28358.1"/>
    <property type="molecule type" value="Genomic_DNA"/>
</dbReference>
<protein>
    <submittedName>
        <fullName evidence="1">Uncharacterized protein</fullName>
    </submittedName>
</protein>
<sequence length="72" mass="8227">MSNRHFEELAEAVEQHAFKRLEDRWSELMQASNKGPLIRALQVKEIGLRAFSLDQIIQLSGETQLGSDCEKV</sequence>
<name>C9Y986_CURXX</name>
<evidence type="ECO:0000313" key="1">
    <source>
        <dbReference type="EMBL" id="CBA28358.1"/>
    </source>
</evidence>
<reference evidence="1" key="1">
    <citation type="journal article" date="2010" name="Nature">
        <title>The dynamic genome of Hydra.</title>
        <authorList>
            <person name="Chapman J.A."/>
            <person name="Kirkness E.F."/>
            <person name="Simakov O."/>
            <person name="Hampson S.E."/>
            <person name="Mitros T."/>
            <person name="Weinmaier T."/>
            <person name="Rattei T."/>
            <person name="Balasubramanian P.G."/>
            <person name="Borman J."/>
            <person name="Busam D."/>
            <person name="Disbennett K."/>
            <person name="Pfannkoch C."/>
            <person name="Sumin N."/>
            <person name="Sutton G."/>
            <person name="Viswanathan L."/>
            <person name="Walenz B."/>
            <person name="Goodstein D.M."/>
            <person name="Hellsten U."/>
            <person name="Kawashima T."/>
            <person name="Prochnik S.E."/>
            <person name="Putnam N.H."/>
            <person name="Shu S."/>
            <person name="Blumberg B."/>
            <person name="Dana C.E."/>
            <person name="Gee L."/>
            <person name="Kibler D.F."/>
            <person name="Law L."/>
            <person name="Lindgens D."/>
            <person name="Martinez D.E."/>
            <person name="Peng J."/>
            <person name="Wigge P.A."/>
            <person name="Bertulat B."/>
            <person name="Guder C."/>
            <person name="Nakamura Y."/>
            <person name="Ozbek S."/>
            <person name="Watanabe H."/>
            <person name="Khalturin K."/>
            <person name="Hemmrich G."/>
            <person name="Franke A."/>
            <person name="Augustin R."/>
            <person name="Fraune S."/>
            <person name="Hayakawa E."/>
            <person name="Hayakawa S."/>
            <person name="Hirose M."/>
            <person name="Hwang J."/>
            <person name="Ikeo K."/>
            <person name="Nishimiya-Fujisawa C."/>
            <person name="Ogura A."/>
            <person name="Takahashi T."/>
            <person name="Steinmetz P.R."/>
            <person name="Zhang X."/>
            <person name="Aufschnaiter R."/>
            <person name="Eder M.K."/>
            <person name="Gorny A.K."/>
            <person name="Salvenmoser W."/>
            <person name="Heimberg A.M."/>
            <person name="Wheeler B.M."/>
            <person name="Peterson K.J."/>
            <person name="Boettger A."/>
            <person name="Tischler P."/>
            <person name="Wolf A."/>
            <person name="Gojobori T."/>
            <person name="Remington K.A."/>
            <person name="Strausberg R.L."/>
            <person name="Venter J."/>
            <person name="Technau U."/>
            <person name="Hobmayer B."/>
            <person name="Bosch T.C."/>
            <person name="Holstein T.W."/>
            <person name="Fujisawa T."/>
            <person name="Bode H.R."/>
            <person name="David C.N."/>
            <person name="Rokhsar D.S."/>
            <person name="Steele R.E."/>
        </authorList>
    </citation>
    <scope>NUCLEOTIDE SEQUENCE</scope>
</reference>
<gene>
    <name evidence="1" type="ORF">Csp_A06870</name>
</gene>
<accession>C9Y986</accession>